<evidence type="ECO:0000256" key="2">
    <source>
        <dbReference type="ARBA" id="ARBA00029447"/>
    </source>
</evidence>
<evidence type="ECO:0000259" key="5">
    <source>
        <dbReference type="PROSITE" id="PS50111"/>
    </source>
</evidence>
<dbReference type="AlphaFoldDB" id="Q07J89"/>
<dbReference type="InterPro" id="IPR004090">
    <property type="entry name" value="Chemotax_Me-accpt_rcpt"/>
</dbReference>
<reference evidence="7" key="1">
    <citation type="submission" date="2006-09" db="EMBL/GenBank/DDBJ databases">
        <title>Complete sequence of Rhodopseudomonas palustris BisA53.</title>
        <authorList>
            <consortium name="US DOE Joint Genome Institute"/>
            <person name="Copeland A."/>
            <person name="Lucas S."/>
            <person name="Lapidus A."/>
            <person name="Barry K."/>
            <person name="Detter J.C."/>
            <person name="Glavina del Rio T."/>
            <person name="Hammon N."/>
            <person name="Israni S."/>
            <person name="Dalin E."/>
            <person name="Tice H."/>
            <person name="Pitluck S."/>
            <person name="Chain P."/>
            <person name="Malfatti S."/>
            <person name="Shin M."/>
            <person name="Vergez L."/>
            <person name="Schmutz J."/>
            <person name="Larimer F."/>
            <person name="Land M."/>
            <person name="Hauser L."/>
            <person name="Pelletier D.A."/>
            <person name="Kyrpides N."/>
            <person name="Kim E."/>
            <person name="Harwood C.S."/>
            <person name="Oda Y."/>
            <person name="Richardson P."/>
        </authorList>
    </citation>
    <scope>NUCLEOTIDE SEQUENCE [LARGE SCALE GENOMIC DNA]</scope>
    <source>
        <strain evidence="7">BisA53</strain>
    </source>
</reference>
<accession>Q07J89</accession>
<dbReference type="SMART" id="SM00304">
    <property type="entry name" value="HAMP"/>
    <property type="match status" value="1"/>
</dbReference>
<feature type="domain" description="Methyl-accepting transducer" evidence="5">
    <location>
        <begin position="305"/>
        <end position="559"/>
    </location>
</feature>
<feature type="domain" description="HAMP" evidence="6">
    <location>
        <begin position="228"/>
        <end position="281"/>
    </location>
</feature>
<keyword evidence="4" id="KW-0472">Membrane</keyword>
<dbReference type="PROSITE" id="PS50885">
    <property type="entry name" value="HAMP"/>
    <property type="match status" value="1"/>
</dbReference>
<dbReference type="SMART" id="SM00283">
    <property type="entry name" value="MA"/>
    <property type="match status" value="1"/>
</dbReference>
<dbReference type="GO" id="GO:0016020">
    <property type="term" value="C:membrane"/>
    <property type="evidence" value="ECO:0007669"/>
    <property type="project" value="InterPro"/>
</dbReference>
<dbReference type="OrthoDB" id="8482111at2"/>
<dbReference type="PRINTS" id="PR00260">
    <property type="entry name" value="CHEMTRNSDUCR"/>
</dbReference>
<dbReference type="Gene3D" id="6.10.340.10">
    <property type="match status" value="1"/>
</dbReference>
<dbReference type="Gene3D" id="1.10.287.950">
    <property type="entry name" value="Methyl-accepting chemotaxis protein"/>
    <property type="match status" value="1"/>
</dbReference>
<dbReference type="EMBL" id="CP000463">
    <property type="protein sequence ID" value="ABJ07995.1"/>
    <property type="molecule type" value="Genomic_DNA"/>
</dbReference>
<dbReference type="HOGENOM" id="CLU_000445_107_27_5"/>
<dbReference type="PANTHER" id="PTHR32089:SF112">
    <property type="entry name" value="LYSOZYME-LIKE PROTEIN-RELATED"/>
    <property type="match status" value="1"/>
</dbReference>
<dbReference type="GO" id="GO:0004888">
    <property type="term" value="F:transmembrane signaling receptor activity"/>
    <property type="evidence" value="ECO:0007669"/>
    <property type="project" value="InterPro"/>
</dbReference>
<evidence type="ECO:0000259" key="6">
    <source>
        <dbReference type="PROSITE" id="PS50885"/>
    </source>
</evidence>
<proteinExistence type="inferred from homology"/>
<dbReference type="Pfam" id="PF00672">
    <property type="entry name" value="HAMP"/>
    <property type="match status" value="1"/>
</dbReference>
<gene>
    <name evidence="7" type="ordered locus">RPE_4069</name>
</gene>
<dbReference type="SUPFAM" id="SSF58104">
    <property type="entry name" value="Methyl-accepting chemotaxis protein (MCP) signaling domain"/>
    <property type="match status" value="1"/>
</dbReference>
<dbReference type="InterPro" id="IPR004089">
    <property type="entry name" value="MCPsignal_dom"/>
</dbReference>
<dbReference type="GO" id="GO:0006935">
    <property type="term" value="P:chemotaxis"/>
    <property type="evidence" value="ECO:0007669"/>
    <property type="project" value="InterPro"/>
</dbReference>
<evidence type="ECO:0000256" key="3">
    <source>
        <dbReference type="PROSITE-ProRule" id="PRU00284"/>
    </source>
</evidence>
<name>Q07J89_RHOP5</name>
<comment type="similarity">
    <text evidence="2">Belongs to the methyl-accepting chemotaxis (MCP) protein family.</text>
</comment>
<sequence>MSLFKLSLSGKTALSNAMMALLIIGAVGASMVFNRQQIATANRIETLAGQTSGQFPELMLNIKNIQISIIQVQQFLQDVSATRAQDGLGDGFAKAAENAKSFGELVATTRELAIKVKSAKIVDALDQVTAAFGPYYQIGQTMAQAYVADGPAAGNKMMSEFDERCEALSATMESLIALSQGLSKQGQEEIGATTAQAISQLETLSDVLLAIAVASLALATGVFILTHFSVSKALHAMAETMRALASGKTDVSIAGLARHDEIGAMSRAVEVFRDNAIRMHALEAEQKEAAEGHNARQRKIEMMQLADTFENAVGRIILTFAAGTSELQDSAKLLQANADTTQRLSSVVAATSQDASTNVQSVAAAAMALESGVGEIGRQAEESTRITNEAVSQADQVAKHIELLSITTNQIDEVVSLIASIAQQTNLLALNATIEAARAGEAGRGFTVVAHEVKQLSTQTAQATDKIAQQILAIQAATRQSVEGNRLIGETIARTSEIVSAIAGAIEKQGNATREISRSVQQAAAGTGKVVNDINDVRVGATDNGKASSRILNSTTALAQQSKLLADEVQRFLATVRAA</sequence>
<feature type="transmembrane region" description="Helical" evidence="4">
    <location>
        <begin position="12"/>
        <end position="33"/>
    </location>
</feature>
<dbReference type="Pfam" id="PF00015">
    <property type="entry name" value="MCPsignal"/>
    <property type="match status" value="1"/>
</dbReference>
<dbReference type="InterPro" id="IPR003660">
    <property type="entry name" value="HAMP_dom"/>
</dbReference>
<dbReference type="eggNOG" id="COG0840">
    <property type="taxonomic scope" value="Bacteria"/>
</dbReference>
<dbReference type="GO" id="GO:0007165">
    <property type="term" value="P:signal transduction"/>
    <property type="evidence" value="ECO:0007669"/>
    <property type="project" value="UniProtKB-KW"/>
</dbReference>
<protein>
    <submittedName>
        <fullName evidence="7">Methyl-accepting chemotaxis sensory transducer</fullName>
    </submittedName>
</protein>
<keyword evidence="4" id="KW-1133">Transmembrane helix</keyword>
<dbReference type="STRING" id="316055.RPE_4069"/>
<dbReference type="PROSITE" id="PS50111">
    <property type="entry name" value="CHEMOTAXIS_TRANSDUC_2"/>
    <property type="match status" value="1"/>
</dbReference>
<keyword evidence="1 3" id="KW-0807">Transducer</keyword>
<keyword evidence="4" id="KW-0812">Transmembrane</keyword>
<evidence type="ECO:0000313" key="7">
    <source>
        <dbReference type="EMBL" id="ABJ07995.1"/>
    </source>
</evidence>
<organism evidence="7">
    <name type="scientific">Rhodopseudomonas palustris (strain BisA53)</name>
    <dbReference type="NCBI Taxonomy" id="316055"/>
    <lineage>
        <taxon>Bacteria</taxon>
        <taxon>Pseudomonadati</taxon>
        <taxon>Pseudomonadota</taxon>
        <taxon>Alphaproteobacteria</taxon>
        <taxon>Hyphomicrobiales</taxon>
        <taxon>Nitrobacteraceae</taxon>
        <taxon>Rhodopseudomonas</taxon>
    </lineage>
</organism>
<dbReference type="KEGG" id="rpe:RPE_4069"/>
<evidence type="ECO:0000256" key="1">
    <source>
        <dbReference type="ARBA" id="ARBA00023224"/>
    </source>
</evidence>
<feature type="transmembrane region" description="Helical" evidence="4">
    <location>
        <begin position="207"/>
        <end position="228"/>
    </location>
</feature>
<evidence type="ECO:0000256" key="4">
    <source>
        <dbReference type="SAM" id="Phobius"/>
    </source>
</evidence>
<dbReference type="PANTHER" id="PTHR32089">
    <property type="entry name" value="METHYL-ACCEPTING CHEMOTAXIS PROTEIN MCPB"/>
    <property type="match status" value="1"/>
</dbReference>